<dbReference type="GO" id="GO:0030125">
    <property type="term" value="C:clathrin vesicle coat"/>
    <property type="evidence" value="ECO:0007669"/>
    <property type="project" value="TreeGrafter"/>
</dbReference>
<dbReference type="SMART" id="SM00273">
    <property type="entry name" value="ENTH"/>
    <property type="match status" value="1"/>
</dbReference>
<dbReference type="PANTHER" id="PTHR12276:SF45">
    <property type="entry name" value="CLATHRIN INTERACTOR 1"/>
    <property type="match status" value="1"/>
</dbReference>
<feature type="compositionally biased region" description="Low complexity" evidence="1">
    <location>
        <begin position="548"/>
        <end position="560"/>
    </location>
</feature>
<name>A0A078AN03_STYLE</name>
<dbReference type="SUPFAM" id="SSF48464">
    <property type="entry name" value="ENTH/VHS domain"/>
    <property type="match status" value="1"/>
</dbReference>
<reference evidence="3 4" key="1">
    <citation type="submission" date="2014-06" db="EMBL/GenBank/DDBJ databases">
        <authorList>
            <person name="Swart Estienne"/>
        </authorList>
    </citation>
    <scope>NUCLEOTIDE SEQUENCE [LARGE SCALE GENOMIC DNA]</scope>
    <source>
        <strain evidence="3 4">130c</strain>
    </source>
</reference>
<feature type="compositionally biased region" description="Basic and acidic residues" evidence="1">
    <location>
        <begin position="309"/>
        <end position="330"/>
    </location>
</feature>
<feature type="compositionally biased region" description="Polar residues" evidence="1">
    <location>
        <begin position="561"/>
        <end position="572"/>
    </location>
</feature>
<dbReference type="PANTHER" id="PTHR12276">
    <property type="entry name" value="EPSIN/ENT-RELATED"/>
    <property type="match status" value="1"/>
</dbReference>
<dbReference type="Proteomes" id="UP000039865">
    <property type="component" value="Unassembled WGS sequence"/>
</dbReference>
<dbReference type="InterPro" id="IPR008942">
    <property type="entry name" value="ENTH_VHS"/>
</dbReference>
<feature type="compositionally biased region" description="Low complexity" evidence="1">
    <location>
        <begin position="163"/>
        <end position="181"/>
    </location>
</feature>
<feature type="region of interest" description="Disordered" evidence="1">
    <location>
        <begin position="548"/>
        <end position="572"/>
    </location>
</feature>
<dbReference type="GO" id="GO:0006897">
    <property type="term" value="P:endocytosis"/>
    <property type="evidence" value="ECO:0007669"/>
    <property type="project" value="TreeGrafter"/>
</dbReference>
<feature type="region of interest" description="Disordered" evidence="1">
    <location>
        <begin position="270"/>
        <end position="408"/>
    </location>
</feature>
<accession>A0A078AN03</accession>
<dbReference type="GO" id="GO:0005768">
    <property type="term" value="C:endosome"/>
    <property type="evidence" value="ECO:0007669"/>
    <property type="project" value="TreeGrafter"/>
</dbReference>
<feature type="region of interest" description="Disordered" evidence="1">
    <location>
        <begin position="231"/>
        <end position="252"/>
    </location>
</feature>
<evidence type="ECO:0000313" key="4">
    <source>
        <dbReference type="Proteomes" id="UP000039865"/>
    </source>
</evidence>
<dbReference type="GO" id="GO:0030276">
    <property type="term" value="F:clathrin binding"/>
    <property type="evidence" value="ECO:0007669"/>
    <property type="project" value="TreeGrafter"/>
</dbReference>
<gene>
    <name evidence="3" type="primary">Contig8599.g9177</name>
    <name evidence="3" type="ORF">STYLEM_12799</name>
</gene>
<dbReference type="OrthoDB" id="4033880at2759"/>
<dbReference type="CDD" id="cd03571">
    <property type="entry name" value="ENTH"/>
    <property type="match status" value="1"/>
</dbReference>
<feature type="compositionally biased region" description="Basic residues" evidence="1">
    <location>
        <begin position="331"/>
        <end position="346"/>
    </location>
</feature>
<protein>
    <recommendedName>
        <fullName evidence="2">ENTH domain-containing protein</fullName>
    </recommendedName>
</protein>
<evidence type="ECO:0000313" key="3">
    <source>
        <dbReference type="EMBL" id="CDW83750.1"/>
    </source>
</evidence>
<evidence type="ECO:0000259" key="2">
    <source>
        <dbReference type="PROSITE" id="PS50942"/>
    </source>
</evidence>
<sequence length="705" mass="78673">MKETVTSYTSKSDIEKILIEATGNENWNIANSKLQMLADAAHQHDNYQRIMDHLKGKLECPAFEWRRVLKVSKQKCLISMQSLVALEYILKHGPARVQQDLRNEMFRLNKLQQFTHFEDGSDKGNSIRQKAHLIADLVTIQTKYDEERELARQYREKFYSKPGGISSDSMSSMNGSHGSNGNYNSMGSQGYGGYAPKQEEAGALSYVKNIGGMVSGAGSYVSSGLTYLGIKKDNSQTPNKYGSTTGGSSMMGYGSESVAKTGGYYDPPGGYQAQDNVNKGAYDHKWGAQPTQQTQQEEKIKPVWGQQNKQEELKPKDTKKEEPVSKDEKEKKKKDKKTHKKKRKRSSSGSDSSDNDKNKKQKGDKKQSSNADINLLDLDFKPEQNQKKSDTNTFFDFPPAPTTNTTSSKANTADLMDLLSFDTPVSQTQQPPIQNQNIGGGIDLLSFNQSTNQTFPTQQTTNNAIPTFNNFPINTNIPVVSNNNLMSGSNVQNFNFNFNQAQNNLNINQTNIQAFPGLGIQNHTTSQTNIQHTQNLFNNLNLSNGAQAQVQQNHNIQKQQSAPQSANKNSNDAWDLGANLINLNLKQGMSVGDFDQEVKKPNTFANQNPVYINQGANKDQQSTPKFIPNLGFGMQGQQQQYAQMAGNQQYSQQQMPGYMNSQQIPGQNMGAFPQQNSNLNQINQQAQFKSMNQNPSLQQQQQKFF</sequence>
<dbReference type="AlphaFoldDB" id="A0A078AN03"/>
<dbReference type="GO" id="GO:0005886">
    <property type="term" value="C:plasma membrane"/>
    <property type="evidence" value="ECO:0007669"/>
    <property type="project" value="TreeGrafter"/>
</dbReference>
<feature type="region of interest" description="Disordered" evidence="1">
    <location>
        <begin position="162"/>
        <end position="181"/>
    </location>
</feature>
<dbReference type="PROSITE" id="PS50942">
    <property type="entry name" value="ENTH"/>
    <property type="match status" value="1"/>
</dbReference>
<dbReference type="GO" id="GO:0005543">
    <property type="term" value="F:phospholipid binding"/>
    <property type="evidence" value="ECO:0007669"/>
    <property type="project" value="TreeGrafter"/>
</dbReference>
<keyword evidence="4" id="KW-1185">Reference proteome</keyword>
<feature type="compositionally biased region" description="Basic and acidic residues" evidence="1">
    <location>
        <begin position="378"/>
        <end position="390"/>
    </location>
</feature>
<organism evidence="3 4">
    <name type="scientific">Stylonychia lemnae</name>
    <name type="common">Ciliate</name>
    <dbReference type="NCBI Taxonomy" id="5949"/>
    <lineage>
        <taxon>Eukaryota</taxon>
        <taxon>Sar</taxon>
        <taxon>Alveolata</taxon>
        <taxon>Ciliophora</taxon>
        <taxon>Intramacronucleata</taxon>
        <taxon>Spirotrichea</taxon>
        <taxon>Stichotrichia</taxon>
        <taxon>Sporadotrichida</taxon>
        <taxon>Oxytrichidae</taxon>
        <taxon>Stylonychinae</taxon>
        <taxon>Stylonychia</taxon>
    </lineage>
</organism>
<proteinExistence type="predicted"/>
<dbReference type="InterPro" id="IPR013809">
    <property type="entry name" value="ENTH"/>
</dbReference>
<feature type="compositionally biased region" description="Low complexity" evidence="1">
    <location>
        <begin position="241"/>
        <end position="252"/>
    </location>
</feature>
<dbReference type="Pfam" id="PF01417">
    <property type="entry name" value="ENTH"/>
    <property type="match status" value="1"/>
</dbReference>
<dbReference type="Gene3D" id="1.25.40.90">
    <property type="match status" value="1"/>
</dbReference>
<dbReference type="OMA" id="FEYLEPN"/>
<dbReference type="EMBL" id="CCKQ01012140">
    <property type="protein sequence ID" value="CDW83750.1"/>
    <property type="molecule type" value="Genomic_DNA"/>
</dbReference>
<dbReference type="InParanoid" id="A0A078AN03"/>
<feature type="domain" description="ENTH" evidence="2">
    <location>
        <begin position="6"/>
        <end position="148"/>
    </location>
</feature>
<evidence type="ECO:0000256" key="1">
    <source>
        <dbReference type="SAM" id="MobiDB-lite"/>
    </source>
</evidence>